<dbReference type="Proteomes" id="UP000198619">
    <property type="component" value="Unassembled WGS sequence"/>
</dbReference>
<accession>A0A1I1ATC7</accession>
<comment type="similarity">
    <text evidence="6">Belongs to the UPF0316 family.</text>
</comment>
<dbReference type="InterPro" id="IPR019264">
    <property type="entry name" value="DUF2179"/>
</dbReference>
<protein>
    <recommendedName>
        <fullName evidence="6">UPF0316 protein SAMN04488528_104510</fullName>
    </recommendedName>
</protein>
<dbReference type="Pfam" id="PF18955">
    <property type="entry name" value="DUF5698"/>
    <property type="match status" value="1"/>
</dbReference>
<keyword evidence="10" id="KW-1185">Reference proteome</keyword>
<feature type="domain" description="DUF2179" evidence="7">
    <location>
        <begin position="112"/>
        <end position="163"/>
    </location>
</feature>
<feature type="domain" description="DUF5698" evidence="8">
    <location>
        <begin position="19"/>
        <end position="77"/>
    </location>
</feature>
<evidence type="ECO:0000313" key="10">
    <source>
        <dbReference type="Proteomes" id="UP000198619"/>
    </source>
</evidence>
<comment type="caution">
    <text evidence="6">Lacks conserved residue(s) required for the propagation of feature annotation.</text>
</comment>
<dbReference type="RefSeq" id="WP_090042931.1">
    <property type="nucleotide sequence ID" value="NZ_FOKI01000045.1"/>
</dbReference>
<evidence type="ECO:0000259" key="7">
    <source>
        <dbReference type="Pfam" id="PF10035"/>
    </source>
</evidence>
<evidence type="ECO:0000259" key="8">
    <source>
        <dbReference type="Pfam" id="PF18955"/>
    </source>
</evidence>
<evidence type="ECO:0000313" key="9">
    <source>
        <dbReference type="EMBL" id="SFB40782.1"/>
    </source>
</evidence>
<dbReference type="InterPro" id="IPR044035">
    <property type="entry name" value="DUF5698"/>
</dbReference>
<keyword evidence="5 6" id="KW-0472">Membrane</keyword>
<reference evidence="9 10" key="1">
    <citation type="submission" date="2016-10" db="EMBL/GenBank/DDBJ databases">
        <authorList>
            <person name="de Groot N.N."/>
        </authorList>
    </citation>
    <scope>NUCLEOTIDE SEQUENCE [LARGE SCALE GENOMIC DNA]</scope>
    <source>
        <strain evidence="9 10">DSM 12271</strain>
    </source>
</reference>
<dbReference type="CDD" id="cd16381">
    <property type="entry name" value="YitT_C_like_1"/>
    <property type="match status" value="1"/>
</dbReference>
<name>A0A1I1ATC7_9CLOT</name>
<proteinExistence type="inferred from homology"/>
<organism evidence="9 10">
    <name type="scientific">Clostridium frigidicarnis</name>
    <dbReference type="NCBI Taxonomy" id="84698"/>
    <lineage>
        <taxon>Bacteria</taxon>
        <taxon>Bacillati</taxon>
        <taxon>Bacillota</taxon>
        <taxon>Clostridia</taxon>
        <taxon>Eubacteriales</taxon>
        <taxon>Clostridiaceae</taxon>
        <taxon>Clostridium</taxon>
    </lineage>
</organism>
<gene>
    <name evidence="9" type="ORF">SAMN04488528_104510</name>
</gene>
<evidence type="ECO:0000256" key="2">
    <source>
        <dbReference type="ARBA" id="ARBA00022475"/>
    </source>
</evidence>
<dbReference type="OrthoDB" id="48231at2"/>
<keyword evidence="2 6" id="KW-1003">Cell membrane</keyword>
<sequence>MITYFAIFFAKVLEVSLMTIRTVLITRGEKLWGALIGFAEVIIWLYLVSAIITTVSDDPVKVIFYSLGFSVGNYIGTMIEEKLALGLVTINIIASESQGYAIAEMLREKQVGVTSIDGEGKIEHKKMLIIHLKRKRKNEILRLIEESDYKCVVSINDTRVVYGGYGLRK</sequence>
<dbReference type="InterPro" id="IPR022930">
    <property type="entry name" value="UPF0316"/>
</dbReference>
<keyword evidence="4 6" id="KW-1133">Transmembrane helix</keyword>
<dbReference type="STRING" id="84698.SAMN04488528_104510"/>
<dbReference type="GO" id="GO:0005886">
    <property type="term" value="C:plasma membrane"/>
    <property type="evidence" value="ECO:0007669"/>
    <property type="project" value="UniProtKB-SubCell"/>
</dbReference>
<evidence type="ECO:0000256" key="6">
    <source>
        <dbReference type="HAMAP-Rule" id="MF_01515"/>
    </source>
</evidence>
<keyword evidence="3 6" id="KW-0812">Transmembrane</keyword>
<dbReference type="PANTHER" id="PTHR40060:SF1">
    <property type="entry name" value="UPF0316 PROTEIN YEBE"/>
    <property type="match status" value="1"/>
</dbReference>
<evidence type="ECO:0000256" key="4">
    <source>
        <dbReference type="ARBA" id="ARBA00022989"/>
    </source>
</evidence>
<dbReference type="HAMAP" id="MF_01515">
    <property type="entry name" value="UPF0316"/>
    <property type="match status" value="1"/>
</dbReference>
<evidence type="ECO:0000256" key="1">
    <source>
        <dbReference type="ARBA" id="ARBA00004651"/>
    </source>
</evidence>
<evidence type="ECO:0000256" key="5">
    <source>
        <dbReference type="ARBA" id="ARBA00023136"/>
    </source>
</evidence>
<dbReference type="AlphaFoldDB" id="A0A1I1ATC7"/>
<evidence type="ECO:0000256" key="3">
    <source>
        <dbReference type="ARBA" id="ARBA00022692"/>
    </source>
</evidence>
<comment type="subcellular location">
    <subcellularLocation>
        <location evidence="1 6">Cell membrane</location>
        <topology evidence="1 6">Multi-pass membrane protein</topology>
    </subcellularLocation>
</comment>
<feature type="transmembrane region" description="Helical" evidence="6">
    <location>
        <begin position="31"/>
        <end position="56"/>
    </location>
</feature>
<dbReference type="PANTHER" id="PTHR40060">
    <property type="entry name" value="UPF0316 PROTEIN YEBE"/>
    <property type="match status" value="1"/>
</dbReference>
<dbReference type="EMBL" id="FOKI01000045">
    <property type="protein sequence ID" value="SFB40782.1"/>
    <property type="molecule type" value="Genomic_DNA"/>
</dbReference>
<dbReference type="Pfam" id="PF10035">
    <property type="entry name" value="DUF2179"/>
    <property type="match status" value="1"/>
</dbReference>